<dbReference type="Pfam" id="PF13614">
    <property type="entry name" value="AAA_31"/>
    <property type="match status" value="1"/>
</dbReference>
<dbReference type="RefSeq" id="WP_007076892.1">
    <property type="nucleotide sequence ID" value="NZ_CM001024.1"/>
</dbReference>
<dbReference type="HOGENOM" id="CLU_033160_3_0_11"/>
<evidence type="ECO:0000313" key="3">
    <source>
        <dbReference type="Proteomes" id="UP000003111"/>
    </source>
</evidence>
<dbReference type="InterPro" id="IPR027417">
    <property type="entry name" value="P-loop_NTPase"/>
</dbReference>
<dbReference type="STRING" id="585531.HMPREF0063_11800"/>
<dbReference type="InterPro" id="IPR011006">
    <property type="entry name" value="CheY-like_superfamily"/>
</dbReference>
<dbReference type="AlphaFoldDB" id="E2SDL4"/>
<dbReference type="GO" id="GO:0016887">
    <property type="term" value="F:ATP hydrolysis activity"/>
    <property type="evidence" value="ECO:0007669"/>
    <property type="project" value="TreeGrafter"/>
</dbReference>
<dbReference type="PANTHER" id="PTHR43384">
    <property type="entry name" value="SEPTUM SITE-DETERMINING PROTEIN MIND HOMOLOG, CHLOROPLASTIC-RELATED"/>
    <property type="match status" value="1"/>
</dbReference>
<dbReference type="OrthoDB" id="3448281at2"/>
<dbReference type="PANTHER" id="PTHR43384:SF13">
    <property type="entry name" value="SLR0110 PROTEIN"/>
    <property type="match status" value="1"/>
</dbReference>
<name>E2SDL4_9ACTN</name>
<evidence type="ECO:0000313" key="2">
    <source>
        <dbReference type="EMBL" id="EFQ82591.1"/>
    </source>
</evidence>
<dbReference type="GO" id="GO:0005524">
    <property type="term" value="F:ATP binding"/>
    <property type="evidence" value="ECO:0007669"/>
    <property type="project" value="TreeGrafter"/>
</dbReference>
<sequence>MTRTLILGGDDALMARINVLPGTQVVALSSETIQAERFDLLRSLDPQALPDLIMLCEELPIEWSLELARATDERYPTIDLVLVGEYSAEVVVEAMRSGVRDIVTPEAPDSRLVEVLRRAEQHRVAGAPLTSTPGAAVPAAVNPEDTRVIVVVSPKGGVGKTSISTNLAIGLAEQHPSEVVLVDLDLQFGDVASTLNINPTSTMEHALTDEAAEDTFVLKTMLAVHPSGFHVLPGADSPAATEHATGRQIRRLIEQLATQFAYVVVDTAAGLDEPTLAALEVADDVIVVSTMDVSCVRGVRKEIELLLQLELLPASRMVVLNLADRQSGMRVKDVEAVIGLPVDVVIPRAPEVQLASNHGEPIMLKGRKKGGPFVKAVHQVIDRLARQGKSADVKHRRVEVA</sequence>
<proteinExistence type="predicted"/>
<accession>E2SDL4</accession>
<feature type="domain" description="AAA" evidence="1">
    <location>
        <begin position="147"/>
        <end position="303"/>
    </location>
</feature>
<organism evidence="2 3">
    <name type="scientific">Aeromicrobium marinum DSM 15272</name>
    <dbReference type="NCBI Taxonomy" id="585531"/>
    <lineage>
        <taxon>Bacteria</taxon>
        <taxon>Bacillati</taxon>
        <taxon>Actinomycetota</taxon>
        <taxon>Actinomycetes</taxon>
        <taxon>Propionibacteriales</taxon>
        <taxon>Nocardioidaceae</taxon>
        <taxon>Aeromicrobium</taxon>
    </lineage>
</organism>
<gene>
    <name evidence="2" type="ORF">HMPREF0063_11800</name>
</gene>
<dbReference type="GO" id="GO:0009898">
    <property type="term" value="C:cytoplasmic side of plasma membrane"/>
    <property type="evidence" value="ECO:0007669"/>
    <property type="project" value="TreeGrafter"/>
</dbReference>
<protein>
    <submittedName>
        <fullName evidence="2">CobQ/CobB/MinD/ParA nucleotide binding domain protein</fullName>
    </submittedName>
</protein>
<dbReference type="GO" id="GO:0005829">
    <property type="term" value="C:cytosol"/>
    <property type="evidence" value="ECO:0007669"/>
    <property type="project" value="TreeGrafter"/>
</dbReference>
<keyword evidence="3" id="KW-1185">Reference proteome</keyword>
<dbReference type="Gene3D" id="3.40.50.2300">
    <property type="match status" value="1"/>
</dbReference>
<dbReference type="InterPro" id="IPR050625">
    <property type="entry name" value="ParA/MinD_ATPase"/>
</dbReference>
<dbReference type="InterPro" id="IPR025669">
    <property type="entry name" value="AAA_dom"/>
</dbReference>
<dbReference type="SUPFAM" id="SSF52172">
    <property type="entry name" value="CheY-like"/>
    <property type="match status" value="1"/>
</dbReference>
<dbReference type="eggNOG" id="COG4963">
    <property type="taxonomic scope" value="Bacteria"/>
</dbReference>
<dbReference type="SUPFAM" id="SSF52540">
    <property type="entry name" value="P-loop containing nucleoside triphosphate hydrolases"/>
    <property type="match status" value="1"/>
</dbReference>
<evidence type="ECO:0000259" key="1">
    <source>
        <dbReference type="Pfam" id="PF13614"/>
    </source>
</evidence>
<comment type="caution">
    <text evidence="2">The sequence shown here is derived from an EMBL/GenBank/DDBJ whole genome shotgun (WGS) entry which is preliminary data.</text>
</comment>
<reference evidence="2" key="1">
    <citation type="submission" date="2010-08" db="EMBL/GenBank/DDBJ databases">
        <authorList>
            <person name="Muzny D."/>
            <person name="Qin X."/>
            <person name="Buhay C."/>
            <person name="Dugan-Rocha S."/>
            <person name="Ding Y."/>
            <person name="Chen G."/>
            <person name="Hawes A."/>
            <person name="Holder M."/>
            <person name="Jhangiani S."/>
            <person name="Johnson A."/>
            <person name="Khan Z."/>
            <person name="Li Z."/>
            <person name="Liu W."/>
            <person name="Liu X."/>
            <person name="Perez L."/>
            <person name="Shen H."/>
            <person name="Wang Q."/>
            <person name="Watt J."/>
            <person name="Xi L."/>
            <person name="Xin Y."/>
            <person name="Zhou J."/>
            <person name="Deng J."/>
            <person name="Jiang H."/>
            <person name="Liu Y."/>
            <person name="Qu J."/>
            <person name="Song X.-Z."/>
            <person name="Zhang L."/>
            <person name="Villasana D."/>
            <person name="Johnson A."/>
            <person name="Liu J."/>
            <person name="Liyanage D."/>
            <person name="Lorensuhewa L."/>
            <person name="Robinson T."/>
            <person name="Song A."/>
            <person name="Song B.-B."/>
            <person name="Dinh H."/>
            <person name="Thornton R."/>
            <person name="Coyle M."/>
            <person name="Francisco L."/>
            <person name="Jackson L."/>
            <person name="Javaid M."/>
            <person name="Korchina V."/>
            <person name="Kovar C."/>
            <person name="Mata R."/>
            <person name="Mathew T."/>
            <person name="Ngo R."/>
            <person name="Nguyen L."/>
            <person name="Nguyen N."/>
            <person name="Okwuonu G."/>
            <person name="Ongeri F."/>
            <person name="Pham C."/>
            <person name="Simmons D."/>
            <person name="Wilczek-Boney K."/>
            <person name="Hale W."/>
            <person name="Jakkamsetti A."/>
            <person name="Pham P."/>
            <person name="Ruth R."/>
            <person name="San Lucas F."/>
            <person name="Warren J."/>
            <person name="Zhang J."/>
            <person name="Zhao Z."/>
            <person name="Zhou C."/>
            <person name="Zhu D."/>
            <person name="Lee S."/>
            <person name="Bess C."/>
            <person name="Blankenburg K."/>
            <person name="Forbes L."/>
            <person name="Fu Q."/>
            <person name="Gubbala S."/>
            <person name="Hirani K."/>
            <person name="Jayaseelan J.C."/>
            <person name="Lara F."/>
            <person name="Munidasa M."/>
            <person name="Palculict T."/>
            <person name="Patil S."/>
            <person name="Pu L.-L."/>
            <person name="Saada N."/>
            <person name="Tang L."/>
            <person name="Weissenberger G."/>
            <person name="Zhu Y."/>
            <person name="Hemphill L."/>
            <person name="Shang Y."/>
            <person name="Youmans B."/>
            <person name="Ayvaz T."/>
            <person name="Ross M."/>
            <person name="Santibanez J."/>
            <person name="Aqrawi P."/>
            <person name="Gross S."/>
            <person name="Joshi V."/>
            <person name="Fowler G."/>
            <person name="Nazareth L."/>
            <person name="Reid J."/>
            <person name="Worley K."/>
            <person name="Petrosino J."/>
            <person name="Highlander S."/>
            <person name="Gibbs R."/>
        </authorList>
    </citation>
    <scope>NUCLEOTIDE SEQUENCE [LARGE SCALE GENOMIC DNA]</scope>
    <source>
        <strain evidence="2">DSM 15272</strain>
    </source>
</reference>
<dbReference type="EMBL" id="ACLF03000006">
    <property type="protein sequence ID" value="EFQ82591.1"/>
    <property type="molecule type" value="Genomic_DNA"/>
</dbReference>
<dbReference type="GO" id="GO:0051782">
    <property type="term" value="P:negative regulation of cell division"/>
    <property type="evidence" value="ECO:0007669"/>
    <property type="project" value="TreeGrafter"/>
</dbReference>
<dbReference type="Proteomes" id="UP000003111">
    <property type="component" value="Unassembled WGS sequence"/>
</dbReference>
<dbReference type="Gene3D" id="3.40.50.300">
    <property type="entry name" value="P-loop containing nucleotide triphosphate hydrolases"/>
    <property type="match status" value="1"/>
</dbReference>